<keyword evidence="3" id="KW-1185">Reference proteome</keyword>
<dbReference type="PaxDb" id="67767-A0A0J7KF88"/>
<dbReference type="EMBL" id="LBMM01008375">
    <property type="protein sequence ID" value="KMQ88932.1"/>
    <property type="molecule type" value="Genomic_DNA"/>
</dbReference>
<dbReference type="AlphaFoldDB" id="A0A0J7KF88"/>
<proteinExistence type="predicted"/>
<evidence type="ECO:0000313" key="3">
    <source>
        <dbReference type="Proteomes" id="UP000036403"/>
    </source>
</evidence>
<sequence>MHIVPESMLITLKEHCNGANQSGGGSDPSNTTGPPSSEDAEVLLLKRECAITAVTINYLKLQREKQFWNIKRILYETNQMRREMQSWEEKHYICEHPPCLWATHSEASPLTMEAY</sequence>
<gene>
    <name evidence="2" type="ORF">RF55_11505</name>
</gene>
<evidence type="ECO:0000313" key="2">
    <source>
        <dbReference type="EMBL" id="KMQ88932.1"/>
    </source>
</evidence>
<reference evidence="2 3" key="1">
    <citation type="submission" date="2015-04" db="EMBL/GenBank/DDBJ databases">
        <title>Lasius niger genome sequencing.</title>
        <authorList>
            <person name="Konorov E.A."/>
            <person name="Nikitin M.A."/>
            <person name="Kirill M.V."/>
            <person name="Chang P."/>
        </authorList>
    </citation>
    <scope>NUCLEOTIDE SEQUENCE [LARGE SCALE GENOMIC DNA]</scope>
    <source>
        <tissue evidence="2">Whole</tissue>
    </source>
</reference>
<name>A0A0J7KF88_LASNI</name>
<evidence type="ECO:0000256" key="1">
    <source>
        <dbReference type="SAM" id="MobiDB-lite"/>
    </source>
</evidence>
<comment type="caution">
    <text evidence="2">The sequence shown here is derived from an EMBL/GenBank/DDBJ whole genome shotgun (WGS) entry which is preliminary data.</text>
</comment>
<organism evidence="2 3">
    <name type="scientific">Lasius niger</name>
    <name type="common">Black garden ant</name>
    <dbReference type="NCBI Taxonomy" id="67767"/>
    <lineage>
        <taxon>Eukaryota</taxon>
        <taxon>Metazoa</taxon>
        <taxon>Ecdysozoa</taxon>
        <taxon>Arthropoda</taxon>
        <taxon>Hexapoda</taxon>
        <taxon>Insecta</taxon>
        <taxon>Pterygota</taxon>
        <taxon>Neoptera</taxon>
        <taxon>Endopterygota</taxon>
        <taxon>Hymenoptera</taxon>
        <taxon>Apocrita</taxon>
        <taxon>Aculeata</taxon>
        <taxon>Formicoidea</taxon>
        <taxon>Formicidae</taxon>
        <taxon>Formicinae</taxon>
        <taxon>Lasius</taxon>
        <taxon>Lasius</taxon>
    </lineage>
</organism>
<protein>
    <submittedName>
        <fullName evidence="2">Rala-binding protein 1-like protein</fullName>
    </submittedName>
</protein>
<accession>A0A0J7KF88</accession>
<feature type="region of interest" description="Disordered" evidence="1">
    <location>
        <begin position="15"/>
        <end position="39"/>
    </location>
</feature>
<dbReference type="Proteomes" id="UP000036403">
    <property type="component" value="Unassembled WGS sequence"/>
</dbReference>